<organism evidence="2 3">
    <name type="scientific">Hibiscus sabdariffa</name>
    <name type="common">roselle</name>
    <dbReference type="NCBI Taxonomy" id="183260"/>
    <lineage>
        <taxon>Eukaryota</taxon>
        <taxon>Viridiplantae</taxon>
        <taxon>Streptophyta</taxon>
        <taxon>Embryophyta</taxon>
        <taxon>Tracheophyta</taxon>
        <taxon>Spermatophyta</taxon>
        <taxon>Magnoliopsida</taxon>
        <taxon>eudicotyledons</taxon>
        <taxon>Gunneridae</taxon>
        <taxon>Pentapetalae</taxon>
        <taxon>rosids</taxon>
        <taxon>malvids</taxon>
        <taxon>Malvales</taxon>
        <taxon>Malvaceae</taxon>
        <taxon>Malvoideae</taxon>
        <taxon>Hibiscus</taxon>
    </lineage>
</organism>
<evidence type="ECO:0000313" key="3">
    <source>
        <dbReference type="Proteomes" id="UP001396334"/>
    </source>
</evidence>
<evidence type="ECO:0000313" key="2">
    <source>
        <dbReference type="EMBL" id="KAK9010513.1"/>
    </source>
</evidence>
<dbReference type="Proteomes" id="UP001396334">
    <property type="component" value="Unassembled WGS sequence"/>
</dbReference>
<comment type="caution">
    <text evidence="2">The sequence shown here is derived from an EMBL/GenBank/DDBJ whole genome shotgun (WGS) entry which is preliminary data.</text>
</comment>
<sequence>MKVSSTYHSKKDMGDCGRSSLTFMPFLASSDSLSRAAFFEYRPHTISQRATKRLDQASASSLTALPSLKHKLETYRPSPPLTQNWQQGGGKTL</sequence>
<evidence type="ECO:0000256" key="1">
    <source>
        <dbReference type="SAM" id="MobiDB-lite"/>
    </source>
</evidence>
<keyword evidence="3" id="KW-1185">Reference proteome</keyword>
<proteinExistence type="predicted"/>
<gene>
    <name evidence="2" type="ORF">V6N11_043397</name>
</gene>
<feature type="region of interest" description="Disordered" evidence="1">
    <location>
        <begin position="69"/>
        <end position="93"/>
    </location>
</feature>
<accession>A0ABR2RC26</accession>
<reference evidence="2 3" key="1">
    <citation type="journal article" date="2024" name="G3 (Bethesda)">
        <title>Genome assembly of Hibiscus sabdariffa L. provides insights into metabolisms of medicinal natural products.</title>
        <authorList>
            <person name="Kim T."/>
        </authorList>
    </citation>
    <scope>NUCLEOTIDE SEQUENCE [LARGE SCALE GENOMIC DNA]</scope>
    <source>
        <strain evidence="2">TK-2024</strain>
        <tissue evidence="2">Old leaves</tissue>
    </source>
</reference>
<protein>
    <submittedName>
        <fullName evidence="2">Uncharacterized protein</fullName>
    </submittedName>
</protein>
<dbReference type="EMBL" id="JBBPBN010000023">
    <property type="protein sequence ID" value="KAK9010513.1"/>
    <property type="molecule type" value="Genomic_DNA"/>
</dbReference>
<name>A0ABR2RC26_9ROSI</name>